<sequence length="58" mass="6807">MCARVDVEIPYNLSFVSDKKVLKVHKKVITLILEKYSPVRNQFFEKEVVSDVLITIWP</sequence>
<accession>A0A915KY57</accession>
<evidence type="ECO:0000313" key="1">
    <source>
        <dbReference type="Proteomes" id="UP000887565"/>
    </source>
</evidence>
<reference evidence="2" key="1">
    <citation type="submission" date="2022-11" db="UniProtKB">
        <authorList>
            <consortium name="WormBaseParasite"/>
        </authorList>
    </citation>
    <scope>IDENTIFICATION</scope>
</reference>
<name>A0A915KY57_ROMCU</name>
<proteinExistence type="predicted"/>
<dbReference type="WBParaSite" id="nRc.2.0.1.t42417-RA">
    <property type="protein sequence ID" value="nRc.2.0.1.t42417-RA"/>
    <property type="gene ID" value="nRc.2.0.1.g42417"/>
</dbReference>
<evidence type="ECO:0000313" key="2">
    <source>
        <dbReference type="WBParaSite" id="nRc.2.0.1.t42417-RA"/>
    </source>
</evidence>
<keyword evidence="1" id="KW-1185">Reference proteome</keyword>
<organism evidence="1 2">
    <name type="scientific">Romanomermis culicivorax</name>
    <name type="common">Nematode worm</name>
    <dbReference type="NCBI Taxonomy" id="13658"/>
    <lineage>
        <taxon>Eukaryota</taxon>
        <taxon>Metazoa</taxon>
        <taxon>Ecdysozoa</taxon>
        <taxon>Nematoda</taxon>
        <taxon>Enoplea</taxon>
        <taxon>Dorylaimia</taxon>
        <taxon>Mermithida</taxon>
        <taxon>Mermithoidea</taxon>
        <taxon>Mermithidae</taxon>
        <taxon>Romanomermis</taxon>
    </lineage>
</organism>
<dbReference type="Proteomes" id="UP000887565">
    <property type="component" value="Unplaced"/>
</dbReference>
<dbReference type="AlphaFoldDB" id="A0A915KY57"/>
<protein>
    <submittedName>
        <fullName evidence="2">Uncharacterized protein</fullName>
    </submittedName>
</protein>